<evidence type="ECO:0000259" key="6">
    <source>
        <dbReference type="Pfam" id="PF00155"/>
    </source>
</evidence>
<dbReference type="SUPFAM" id="SSF53383">
    <property type="entry name" value="PLP-dependent transferases"/>
    <property type="match status" value="1"/>
</dbReference>
<dbReference type="InterPro" id="IPR050596">
    <property type="entry name" value="AspAT/PAT-like"/>
</dbReference>
<keyword evidence="3 7" id="KW-0032">Aminotransferase</keyword>
<name>A0ABT4X6J2_9BACI</name>
<keyword evidence="4" id="KW-0808">Transferase</keyword>
<comment type="caution">
    <text evidence="7">The sequence shown here is derived from an EMBL/GenBank/DDBJ whole genome shotgun (WGS) entry which is preliminary data.</text>
</comment>
<organism evidence="7 8">
    <name type="scientific">Bacillus changyiensis</name>
    <dbReference type="NCBI Taxonomy" id="3004103"/>
    <lineage>
        <taxon>Bacteria</taxon>
        <taxon>Bacillati</taxon>
        <taxon>Bacillota</taxon>
        <taxon>Bacilli</taxon>
        <taxon>Bacillales</taxon>
        <taxon>Bacillaceae</taxon>
        <taxon>Bacillus</taxon>
    </lineage>
</organism>
<dbReference type="CDD" id="cd00609">
    <property type="entry name" value="AAT_like"/>
    <property type="match status" value="1"/>
</dbReference>
<evidence type="ECO:0000313" key="8">
    <source>
        <dbReference type="Proteomes" id="UP001211894"/>
    </source>
</evidence>
<comment type="similarity">
    <text evidence="2">Belongs to the class-I pyridoxal-phosphate-dependent aminotransferase family.</text>
</comment>
<keyword evidence="5" id="KW-0663">Pyridoxal phosphate</keyword>
<evidence type="ECO:0000256" key="3">
    <source>
        <dbReference type="ARBA" id="ARBA00022576"/>
    </source>
</evidence>
<gene>
    <name evidence="7" type="ORF">PJ311_14110</name>
</gene>
<sequence length="429" mass="48695">MNNLAAELNETIQKKNPFVFSLLSNLGQKIFFPKGILTQAAEAKEKAYKMNATIGIATEHGEPMHLKGVSEQLHLKPADVFPYAPPGGKMELRQEWKNKLIEDNCSLEEQDIHLPIVTHAITHGLSIVADLFCESHDKVIVPDKLWGNYKLTFETRRDAKFAYFPFFNENNQFNVNGLAETIEKSAEEKLIILLNFPNNPTGYTPTEEEATQLADVLRTQADAGKKLLVIVDDAYFGLFYENSMKESIFSKLVHIHPNVFAVKLDGATKEEFVWGLRVGFLTFPNLDRDVNEALEKKVLGIIRSTISSGAHPSQTIVLNALKHPSFQKEKTEKFNILLNRAKKVKDVLTKETKYHNQWNNYPFNSGYFMCLKLHHIHAEELRNHLLAQYGIGTIAINDSDLRIAFSCIEESEIKTLFDTIYQAAVELTK</sequence>
<dbReference type="InterPro" id="IPR004839">
    <property type="entry name" value="Aminotransferase_I/II_large"/>
</dbReference>
<dbReference type="InterPro" id="IPR015421">
    <property type="entry name" value="PyrdxlP-dep_Trfase_major"/>
</dbReference>
<evidence type="ECO:0000313" key="7">
    <source>
        <dbReference type="EMBL" id="MDA7027717.1"/>
    </source>
</evidence>
<dbReference type="Gene3D" id="3.90.1150.10">
    <property type="entry name" value="Aspartate Aminotransferase, domain 1"/>
    <property type="match status" value="1"/>
</dbReference>
<protein>
    <submittedName>
        <fullName evidence="7">Aminotransferase class I/II-fold pyridoxal phosphate-dependent enzyme</fullName>
    </submittedName>
</protein>
<dbReference type="InterPro" id="IPR015422">
    <property type="entry name" value="PyrdxlP-dep_Trfase_small"/>
</dbReference>
<dbReference type="NCBIfam" id="NF006388">
    <property type="entry name" value="PRK08637.1"/>
    <property type="match status" value="1"/>
</dbReference>
<feature type="domain" description="Aminotransferase class I/classII large" evidence="6">
    <location>
        <begin position="76"/>
        <end position="420"/>
    </location>
</feature>
<evidence type="ECO:0000256" key="2">
    <source>
        <dbReference type="ARBA" id="ARBA00007441"/>
    </source>
</evidence>
<dbReference type="Proteomes" id="UP001211894">
    <property type="component" value="Unassembled WGS sequence"/>
</dbReference>
<accession>A0ABT4X6J2</accession>
<dbReference type="InterPro" id="IPR015424">
    <property type="entry name" value="PyrdxlP-dep_Trfase"/>
</dbReference>
<dbReference type="Gene3D" id="3.40.640.10">
    <property type="entry name" value="Type I PLP-dependent aspartate aminotransferase-like (Major domain)"/>
    <property type="match status" value="1"/>
</dbReference>
<proteinExistence type="inferred from homology"/>
<dbReference type="EMBL" id="JAQKAB010000009">
    <property type="protein sequence ID" value="MDA7027717.1"/>
    <property type="molecule type" value="Genomic_DNA"/>
</dbReference>
<evidence type="ECO:0000256" key="1">
    <source>
        <dbReference type="ARBA" id="ARBA00001933"/>
    </source>
</evidence>
<dbReference type="PANTHER" id="PTHR46383:SF1">
    <property type="entry name" value="ASPARTATE AMINOTRANSFERASE"/>
    <property type="match status" value="1"/>
</dbReference>
<dbReference type="RefSeq" id="WP_271341536.1">
    <property type="nucleotide sequence ID" value="NZ_JAQKAB010000009.1"/>
</dbReference>
<keyword evidence="8" id="KW-1185">Reference proteome</keyword>
<evidence type="ECO:0000256" key="4">
    <source>
        <dbReference type="ARBA" id="ARBA00022679"/>
    </source>
</evidence>
<dbReference type="PANTHER" id="PTHR46383">
    <property type="entry name" value="ASPARTATE AMINOTRANSFERASE"/>
    <property type="match status" value="1"/>
</dbReference>
<evidence type="ECO:0000256" key="5">
    <source>
        <dbReference type="ARBA" id="ARBA00022898"/>
    </source>
</evidence>
<dbReference type="Pfam" id="PF00155">
    <property type="entry name" value="Aminotran_1_2"/>
    <property type="match status" value="1"/>
</dbReference>
<comment type="cofactor">
    <cofactor evidence="1">
        <name>pyridoxal 5'-phosphate</name>
        <dbReference type="ChEBI" id="CHEBI:597326"/>
    </cofactor>
</comment>
<reference evidence="7 8" key="1">
    <citation type="submission" date="2023-01" db="EMBL/GenBank/DDBJ databases">
        <title>Bacillus changyiensis sp. nov., isolated from a coastal deposit.</title>
        <authorList>
            <person name="Xiao G."/>
            <person name="Lai Q."/>
            <person name="Hu Z."/>
            <person name="Shao Z."/>
        </authorList>
    </citation>
    <scope>NUCLEOTIDE SEQUENCE [LARGE SCALE GENOMIC DNA]</scope>
    <source>
        <strain evidence="7 8">CLL-7-23</strain>
    </source>
</reference>
<dbReference type="GO" id="GO:0008483">
    <property type="term" value="F:transaminase activity"/>
    <property type="evidence" value="ECO:0007669"/>
    <property type="project" value="UniProtKB-KW"/>
</dbReference>